<gene>
    <name evidence="2" type="ORF">Ae201684_015011</name>
</gene>
<dbReference type="Proteomes" id="UP000481153">
    <property type="component" value="Unassembled WGS sequence"/>
</dbReference>
<dbReference type="InterPro" id="IPR018289">
    <property type="entry name" value="MULE_transposase_dom"/>
</dbReference>
<feature type="domain" description="MULE transposase" evidence="1">
    <location>
        <begin position="278"/>
        <end position="373"/>
    </location>
</feature>
<dbReference type="VEuPathDB" id="FungiDB:AeMF1_018216"/>
<accession>A0A6G0WI59</accession>
<dbReference type="PANTHER" id="PTHR47718">
    <property type="entry name" value="OS01G0519700 PROTEIN"/>
    <property type="match status" value="1"/>
</dbReference>
<evidence type="ECO:0000313" key="3">
    <source>
        <dbReference type="Proteomes" id="UP000481153"/>
    </source>
</evidence>
<dbReference type="Pfam" id="PF10551">
    <property type="entry name" value="MULE"/>
    <property type="match status" value="1"/>
</dbReference>
<reference evidence="2 3" key="1">
    <citation type="submission" date="2019-07" db="EMBL/GenBank/DDBJ databases">
        <title>Genomics analysis of Aphanomyces spp. identifies a new class of oomycete effector associated with host adaptation.</title>
        <authorList>
            <person name="Gaulin E."/>
        </authorList>
    </citation>
    <scope>NUCLEOTIDE SEQUENCE [LARGE SCALE GENOMIC DNA]</scope>
    <source>
        <strain evidence="2 3">ATCC 201684</strain>
    </source>
</reference>
<dbReference type="EMBL" id="VJMJ01000205">
    <property type="protein sequence ID" value="KAF0726869.1"/>
    <property type="molecule type" value="Genomic_DNA"/>
</dbReference>
<dbReference type="AlphaFoldDB" id="A0A6G0WI59"/>
<organism evidence="2 3">
    <name type="scientific">Aphanomyces euteiches</name>
    <dbReference type="NCBI Taxonomy" id="100861"/>
    <lineage>
        <taxon>Eukaryota</taxon>
        <taxon>Sar</taxon>
        <taxon>Stramenopiles</taxon>
        <taxon>Oomycota</taxon>
        <taxon>Saprolegniomycetes</taxon>
        <taxon>Saprolegniales</taxon>
        <taxon>Verrucalvaceae</taxon>
        <taxon>Aphanomyces</taxon>
    </lineage>
</organism>
<comment type="caution">
    <text evidence="2">The sequence shown here is derived from an EMBL/GenBank/DDBJ whole genome shotgun (WGS) entry which is preliminary data.</text>
</comment>
<dbReference type="PANTHER" id="PTHR47718:SF3">
    <property type="entry name" value="PROTEIN FAR1-RELATED SEQUENCE 5-LIKE"/>
    <property type="match status" value="1"/>
</dbReference>
<sequence length="452" mass="52129">MNVMILLLLLQDKRGPHNLKYMQQTIPTTLPTSLPDSNTRTTPVPPFHQFPVHPEAIFDSPEEAQATINLFTRDHGYAVIRLRRVLDKNSNIRRVVLACDRHGVYKPSKSTPGTKKRNGKATKKCDCPMRMHLVREVSTSSSTCAWRIEYRGGESHHNHEPSMDPSSHTMHRRFDRTDEVIEAIVTDANTSITAAQTLVQVRQNNPQILLRKSDIYNAKRKETLKRIGCNTRTQHLLNELQKNGDYYRHRLDMESRLSHLFFAIHEVLDVFKANYDIIMMDCTYKTNKFGMPLLNFIGVSGMNTTLHLAHCFMAGESTDDYTWALTTLKECLSSHAILSPSVILVDRDLALLNALDTSFPNVPALLCLWHVVKAVETHARRTFQKVPDISRTNSNDTNLVDSPQHRKFCDTFISMIRATTEESYNQYHAQLWEMSREEAQYIDETWLFMWKR</sequence>
<name>A0A6G0WI59_9STRA</name>
<protein>
    <recommendedName>
        <fullName evidence="1">MULE transposase domain-containing protein</fullName>
    </recommendedName>
</protein>
<evidence type="ECO:0000259" key="1">
    <source>
        <dbReference type="Pfam" id="PF10551"/>
    </source>
</evidence>
<keyword evidence="3" id="KW-1185">Reference proteome</keyword>
<proteinExistence type="predicted"/>
<evidence type="ECO:0000313" key="2">
    <source>
        <dbReference type="EMBL" id="KAF0726869.1"/>
    </source>
</evidence>